<evidence type="ECO:0000256" key="7">
    <source>
        <dbReference type="SAM" id="MobiDB-lite"/>
    </source>
</evidence>
<gene>
    <name evidence="9" type="ORF">HKI87_13g73550</name>
</gene>
<evidence type="ECO:0000313" key="10">
    <source>
        <dbReference type="Proteomes" id="UP001472866"/>
    </source>
</evidence>
<dbReference type="AlphaFoldDB" id="A0AAX4PIB7"/>
<comment type="similarity">
    <text evidence="5">Belongs to the TDD superfamily. DTWD2 family.</text>
</comment>
<dbReference type="PANTHER" id="PTHR21392">
    <property type="entry name" value="TRNA-URIDINE AMINOCARBOXYPROPYLTRANSFERASE 2"/>
    <property type="match status" value="1"/>
</dbReference>
<keyword evidence="4" id="KW-0819">tRNA processing</keyword>
<dbReference type="InterPro" id="IPR005636">
    <property type="entry name" value="DTW"/>
</dbReference>
<dbReference type="GO" id="GO:0016432">
    <property type="term" value="F:tRNA-uridine aminocarboxypropyltransferase activity"/>
    <property type="evidence" value="ECO:0007669"/>
    <property type="project" value="UniProtKB-EC"/>
</dbReference>
<feature type="region of interest" description="Disordered" evidence="7">
    <location>
        <begin position="248"/>
        <end position="269"/>
    </location>
</feature>
<feature type="region of interest" description="Disordered" evidence="7">
    <location>
        <begin position="1"/>
        <end position="23"/>
    </location>
</feature>
<proteinExistence type="inferred from homology"/>
<comment type="catalytic activity">
    <reaction evidence="6">
        <text>a uridine in tRNA + S-adenosyl-L-methionine = a 3-[(3S)-3-amino-3-carboxypropyl]uridine in tRNA + S-methyl-5'-thioadenosine + H(+)</text>
        <dbReference type="Rhea" id="RHEA:62432"/>
        <dbReference type="Rhea" id="RHEA-COMP:13339"/>
        <dbReference type="Rhea" id="RHEA-COMP:16092"/>
        <dbReference type="ChEBI" id="CHEBI:15378"/>
        <dbReference type="ChEBI" id="CHEBI:17509"/>
        <dbReference type="ChEBI" id="CHEBI:59789"/>
        <dbReference type="ChEBI" id="CHEBI:65315"/>
        <dbReference type="ChEBI" id="CHEBI:82930"/>
        <dbReference type="EC" id="2.5.1.25"/>
    </reaction>
</comment>
<name>A0AAX4PIB7_9CHLO</name>
<evidence type="ECO:0000256" key="5">
    <source>
        <dbReference type="ARBA" id="ARBA00034489"/>
    </source>
</evidence>
<evidence type="ECO:0000313" key="9">
    <source>
        <dbReference type="EMBL" id="WZN65793.1"/>
    </source>
</evidence>
<keyword evidence="3" id="KW-0949">S-adenosyl-L-methionine</keyword>
<protein>
    <recommendedName>
        <fullName evidence="1">tRNA-uridine aminocarboxypropyltransferase</fullName>
        <ecNumber evidence="1">2.5.1.25</ecNumber>
    </recommendedName>
</protein>
<evidence type="ECO:0000256" key="2">
    <source>
        <dbReference type="ARBA" id="ARBA00022679"/>
    </source>
</evidence>
<reference evidence="9 10" key="1">
    <citation type="submission" date="2024-03" db="EMBL/GenBank/DDBJ databases">
        <title>Complete genome sequence of the green alga Chloropicon roscoffensis RCC1871.</title>
        <authorList>
            <person name="Lemieux C."/>
            <person name="Pombert J.-F."/>
            <person name="Otis C."/>
            <person name="Turmel M."/>
        </authorList>
    </citation>
    <scope>NUCLEOTIDE SEQUENCE [LARGE SCALE GENOMIC DNA]</scope>
    <source>
        <strain evidence="9 10">RCC1871</strain>
    </source>
</reference>
<dbReference type="EMBL" id="CP151513">
    <property type="protein sequence ID" value="WZN65793.1"/>
    <property type="molecule type" value="Genomic_DNA"/>
</dbReference>
<accession>A0AAX4PIB7</accession>
<sequence length="269" mass="28343">MEGDLAALGGCASSGSDDQGAGDEGGRIVCGRCDRPASACLCDALPDEPIRLERGCGVIVLQHPNERKRKLATVPVLTKALGSCDVLVGRKFRAGQEPVLDEAYRSAREGGADVFVLYPGPGARDLAREVAAVPRRPWTLVAIDGTWQQAKEMFKTNEDVLLPAGVPSARRVSLRPPEGGIRMPLRTEPERGCMTTMEAVASALGVLSDAPDLEPRILAPLAKLYGVQKGFSPSLKARAERGIDYKGSRRQRLVAGGGGGGDGGGDDDE</sequence>
<dbReference type="Proteomes" id="UP001472866">
    <property type="component" value="Chromosome 13"/>
</dbReference>
<evidence type="ECO:0000256" key="3">
    <source>
        <dbReference type="ARBA" id="ARBA00022691"/>
    </source>
</evidence>
<organism evidence="9 10">
    <name type="scientific">Chloropicon roscoffensis</name>
    <dbReference type="NCBI Taxonomy" id="1461544"/>
    <lineage>
        <taxon>Eukaryota</taxon>
        <taxon>Viridiplantae</taxon>
        <taxon>Chlorophyta</taxon>
        <taxon>Chloropicophyceae</taxon>
        <taxon>Chloropicales</taxon>
        <taxon>Chloropicaceae</taxon>
        <taxon>Chloropicon</taxon>
    </lineage>
</organism>
<evidence type="ECO:0000259" key="8">
    <source>
        <dbReference type="SMART" id="SM01144"/>
    </source>
</evidence>
<dbReference type="SMART" id="SM01144">
    <property type="entry name" value="DTW"/>
    <property type="match status" value="1"/>
</dbReference>
<dbReference type="EC" id="2.5.1.25" evidence="1"/>
<evidence type="ECO:0000256" key="4">
    <source>
        <dbReference type="ARBA" id="ARBA00022694"/>
    </source>
</evidence>
<keyword evidence="10" id="KW-1185">Reference proteome</keyword>
<dbReference type="PANTHER" id="PTHR21392:SF0">
    <property type="entry name" value="TRNA-URIDINE AMINOCARBOXYPROPYLTRANSFERASE 2"/>
    <property type="match status" value="1"/>
</dbReference>
<keyword evidence="2" id="KW-0808">Transferase</keyword>
<dbReference type="InterPro" id="IPR039262">
    <property type="entry name" value="DTWD2/TAPT"/>
</dbReference>
<feature type="domain" description="DTW" evidence="8">
    <location>
        <begin position="26"/>
        <end position="233"/>
    </location>
</feature>
<dbReference type="GO" id="GO:0008033">
    <property type="term" value="P:tRNA processing"/>
    <property type="evidence" value="ECO:0007669"/>
    <property type="project" value="UniProtKB-KW"/>
</dbReference>
<dbReference type="Pfam" id="PF03942">
    <property type="entry name" value="DTW"/>
    <property type="match status" value="1"/>
</dbReference>
<evidence type="ECO:0000256" key="6">
    <source>
        <dbReference type="ARBA" id="ARBA00048718"/>
    </source>
</evidence>
<evidence type="ECO:0000256" key="1">
    <source>
        <dbReference type="ARBA" id="ARBA00012386"/>
    </source>
</evidence>